<dbReference type="Proteomes" id="UP001634393">
    <property type="component" value="Unassembled WGS sequence"/>
</dbReference>
<dbReference type="AlphaFoldDB" id="A0ABD3TCG3"/>
<dbReference type="EMBL" id="JBJXBP010000004">
    <property type="protein sequence ID" value="KAL3834684.1"/>
    <property type="molecule type" value="Genomic_DNA"/>
</dbReference>
<protein>
    <submittedName>
        <fullName evidence="2">Uncharacterized protein</fullName>
    </submittedName>
</protein>
<evidence type="ECO:0000256" key="1">
    <source>
        <dbReference type="SAM" id="MobiDB-lite"/>
    </source>
</evidence>
<dbReference type="EMBL" id="JBJXBP010000004">
    <property type="protein sequence ID" value="KAL3834686.1"/>
    <property type="molecule type" value="Genomic_DNA"/>
</dbReference>
<evidence type="ECO:0000313" key="4">
    <source>
        <dbReference type="Proteomes" id="UP001634393"/>
    </source>
</evidence>
<organism evidence="2 4">
    <name type="scientific">Penstemon smallii</name>
    <dbReference type="NCBI Taxonomy" id="265156"/>
    <lineage>
        <taxon>Eukaryota</taxon>
        <taxon>Viridiplantae</taxon>
        <taxon>Streptophyta</taxon>
        <taxon>Embryophyta</taxon>
        <taxon>Tracheophyta</taxon>
        <taxon>Spermatophyta</taxon>
        <taxon>Magnoliopsida</taxon>
        <taxon>eudicotyledons</taxon>
        <taxon>Gunneridae</taxon>
        <taxon>Pentapetalae</taxon>
        <taxon>asterids</taxon>
        <taxon>lamiids</taxon>
        <taxon>Lamiales</taxon>
        <taxon>Plantaginaceae</taxon>
        <taxon>Cheloneae</taxon>
        <taxon>Penstemon</taxon>
    </lineage>
</organism>
<keyword evidence="4" id="KW-1185">Reference proteome</keyword>
<feature type="region of interest" description="Disordered" evidence="1">
    <location>
        <begin position="43"/>
        <end position="64"/>
    </location>
</feature>
<reference evidence="2 4" key="1">
    <citation type="submission" date="2024-12" db="EMBL/GenBank/DDBJ databases">
        <title>The unique morphological basis and parallel evolutionary history of personate flowers in Penstemon.</title>
        <authorList>
            <person name="Depatie T.H."/>
            <person name="Wessinger C.A."/>
        </authorList>
    </citation>
    <scope>NUCLEOTIDE SEQUENCE [LARGE SCALE GENOMIC DNA]</scope>
    <source>
        <strain evidence="2">WTNN_2</strain>
        <tissue evidence="2">Leaf</tissue>
    </source>
</reference>
<evidence type="ECO:0000313" key="3">
    <source>
        <dbReference type="EMBL" id="KAL3834686.1"/>
    </source>
</evidence>
<comment type="caution">
    <text evidence="2">The sequence shown here is derived from an EMBL/GenBank/DDBJ whole genome shotgun (WGS) entry which is preliminary data.</text>
</comment>
<accession>A0ABD3TCG3</accession>
<name>A0ABD3TCG3_9LAMI</name>
<proteinExistence type="predicted"/>
<gene>
    <name evidence="2" type="ORF">ACJIZ3_009420</name>
    <name evidence="3" type="ORF">ACJIZ3_009422</name>
</gene>
<evidence type="ECO:0000313" key="2">
    <source>
        <dbReference type="EMBL" id="KAL3834684.1"/>
    </source>
</evidence>
<sequence>MWTLAMNVKKIFNSYPTIIDFQLKNLQSLEFDLEIAIISDYLIGSNGGSSSNRLSGPPVRFGSL</sequence>